<evidence type="ECO:0000256" key="1">
    <source>
        <dbReference type="SAM" id="MobiDB-lite"/>
    </source>
</evidence>
<proteinExistence type="predicted"/>
<evidence type="ECO:0000313" key="3">
    <source>
        <dbReference type="Proteomes" id="UP000834106"/>
    </source>
</evidence>
<feature type="region of interest" description="Disordered" evidence="1">
    <location>
        <begin position="85"/>
        <end position="111"/>
    </location>
</feature>
<dbReference type="Proteomes" id="UP000834106">
    <property type="component" value="Chromosome 2"/>
</dbReference>
<accession>A0AAD1YSI6</accession>
<evidence type="ECO:0000313" key="2">
    <source>
        <dbReference type="EMBL" id="CAI9756482.1"/>
    </source>
</evidence>
<dbReference type="EMBL" id="OU503037">
    <property type="protein sequence ID" value="CAI9756482.1"/>
    <property type="molecule type" value="Genomic_DNA"/>
</dbReference>
<organism evidence="2 3">
    <name type="scientific">Fraxinus pennsylvanica</name>
    <dbReference type="NCBI Taxonomy" id="56036"/>
    <lineage>
        <taxon>Eukaryota</taxon>
        <taxon>Viridiplantae</taxon>
        <taxon>Streptophyta</taxon>
        <taxon>Embryophyta</taxon>
        <taxon>Tracheophyta</taxon>
        <taxon>Spermatophyta</taxon>
        <taxon>Magnoliopsida</taxon>
        <taxon>eudicotyledons</taxon>
        <taxon>Gunneridae</taxon>
        <taxon>Pentapetalae</taxon>
        <taxon>asterids</taxon>
        <taxon>lamiids</taxon>
        <taxon>Lamiales</taxon>
        <taxon>Oleaceae</taxon>
        <taxon>Oleeae</taxon>
        <taxon>Fraxinus</taxon>
    </lineage>
</organism>
<dbReference type="AlphaFoldDB" id="A0AAD1YSI6"/>
<gene>
    <name evidence="2" type="ORF">FPE_LOCUS3912</name>
</gene>
<protein>
    <submittedName>
        <fullName evidence="2">Uncharacterized protein</fullName>
    </submittedName>
</protein>
<keyword evidence="3" id="KW-1185">Reference proteome</keyword>
<name>A0AAD1YSI6_9LAMI</name>
<sequence length="125" mass="13893">MIMKEVLGIPYGATKEDIERLPKYKFRRIGDFDKESGNKNGRSSERLGNVCGAPCTSSLEKIGVGYDTSSFVGCFKEGILEFSTREIPPSKDEDMDGDMSPSLDGMPPSHPRMEAFLHVSIQGWR</sequence>
<reference evidence="2" key="1">
    <citation type="submission" date="2023-05" db="EMBL/GenBank/DDBJ databases">
        <authorList>
            <person name="Huff M."/>
        </authorList>
    </citation>
    <scope>NUCLEOTIDE SEQUENCE</scope>
</reference>